<gene>
    <name evidence="4" type="ORF">VB798_05985</name>
</gene>
<evidence type="ECO:0000313" key="5">
    <source>
        <dbReference type="Proteomes" id="UP001302222"/>
    </source>
</evidence>
<keyword evidence="2" id="KW-0812">Transmembrane</keyword>
<reference evidence="4 5" key="1">
    <citation type="submission" date="2023-12" db="EMBL/GenBank/DDBJ databases">
        <title>Novel species of the genus Arcicella isolated from rivers.</title>
        <authorList>
            <person name="Lu H."/>
        </authorList>
    </citation>
    <scope>NUCLEOTIDE SEQUENCE [LARGE SCALE GENOMIC DNA]</scope>
    <source>
        <strain evidence="4 5">DC25W</strain>
    </source>
</reference>
<feature type="chain" id="PRO_5046905594" evidence="3">
    <location>
        <begin position="21"/>
        <end position="326"/>
    </location>
</feature>
<dbReference type="InterPro" id="IPR018682">
    <property type="entry name" value="DUF2167_membr"/>
</dbReference>
<evidence type="ECO:0000256" key="1">
    <source>
        <dbReference type="SAM" id="MobiDB-lite"/>
    </source>
</evidence>
<keyword evidence="2" id="KW-1133">Transmembrane helix</keyword>
<keyword evidence="5" id="KW-1185">Reference proteome</keyword>
<comment type="caution">
    <text evidence="4">The sequence shown here is derived from an EMBL/GenBank/DDBJ whole genome shotgun (WGS) entry which is preliminary data.</text>
</comment>
<evidence type="ECO:0000313" key="4">
    <source>
        <dbReference type="EMBL" id="MEA5426115.1"/>
    </source>
</evidence>
<sequence>MKKTVALLVLILSCINVVSAQKEKDEELAMKAQIAYLDSVDHAMKFEHGTIVLKNSIAKINIPAGFKFLNAEQASFVVTDIWGNPPQEVLGMILPENAKVTDASSYSFIIQWDEMGFVKDDDADEIDYDDLLADMQEEIETDNEERKKAGYDNIKLVGWAAKPFYDKEHKILHWAKEIKFGDSPDNTLNYNVRILGRKGVLILNAVAGMNQLPTVNKDISKVLNIVEFTDGNKYKDFDPSVDVVAAVGIGGLVAGKVLAKLGFLGLLAKFFAPLLKFGKLGIVAIGAGASAIWRFITGKRKEDEPTATLLDETPTEPSTDEPSENV</sequence>
<dbReference type="RefSeq" id="WP_323256988.1">
    <property type="nucleotide sequence ID" value="NZ_JAYGIM010000004.1"/>
</dbReference>
<organism evidence="4 5">
    <name type="scientific">Arcicella lustrica</name>
    <dbReference type="NCBI Taxonomy" id="2984196"/>
    <lineage>
        <taxon>Bacteria</taxon>
        <taxon>Pseudomonadati</taxon>
        <taxon>Bacteroidota</taxon>
        <taxon>Cytophagia</taxon>
        <taxon>Cytophagales</taxon>
        <taxon>Flectobacillaceae</taxon>
        <taxon>Arcicella</taxon>
    </lineage>
</organism>
<dbReference type="Pfam" id="PF09935">
    <property type="entry name" value="DUF2167"/>
    <property type="match status" value="1"/>
</dbReference>
<protein>
    <submittedName>
        <fullName evidence="4">DUF2167 domain-containing protein</fullName>
    </submittedName>
</protein>
<name>A0ABU5SFP5_9BACT</name>
<dbReference type="Proteomes" id="UP001302222">
    <property type="component" value="Unassembled WGS sequence"/>
</dbReference>
<evidence type="ECO:0000256" key="2">
    <source>
        <dbReference type="SAM" id="Phobius"/>
    </source>
</evidence>
<accession>A0ABU5SFP5</accession>
<feature type="region of interest" description="Disordered" evidence="1">
    <location>
        <begin position="304"/>
        <end position="326"/>
    </location>
</feature>
<dbReference type="EMBL" id="JAYGIM010000004">
    <property type="protein sequence ID" value="MEA5426115.1"/>
    <property type="molecule type" value="Genomic_DNA"/>
</dbReference>
<evidence type="ECO:0000256" key="3">
    <source>
        <dbReference type="SAM" id="SignalP"/>
    </source>
</evidence>
<keyword evidence="2" id="KW-0472">Membrane</keyword>
<feature type="signal peptide" evidence="3">
    <location>
        <begin position="1"/>
        <end position="20"/>
    </location>
</feature>
<feature type="transmembrane region" description="Helical" evidence="2">
    <location>
        <begin position="280"/>
        <end position="296"/>
    </location>
</feature>
<keyword evidence="3" id="KW-0732">Signal</keyword>
<proteinExistence type="predicted"/>